<sequence length="110" mass="12892">MIYRVIAISKGHDVDYPETDVFYIEIGDKTIADLVCYIVQDETWSLQKWYSFKNSVPVSDDIAMAEFEKCVANVKLDQTTIDFEGQCCPDCHQWFVISQYQQEKVYKPKF</sequence>
<dbReference type="EMBL" id="MN740696">
    <property type="protein sequence ID" value="QHU08389.1"/>
    <property type="molecule type" value="Genomic_DNA"/>
</dbReference>
<accession>A0A6C0JS42</accession>
<organism evidence="1">
    <name type="scientific">viral metagenome</name>
    <dbReference type="NCBI Taxonomy" id="1070528"/>
    <lineage>
        <taxon>unclassified sequences</taxon>
        <taxon>metagenomes</taxon>
        <taxon>organismal metagenomes</taxon>
    </lineage>
</organism>
<name>A0A6C0JS42_9ZZZZ</name>
<dbReference type="AlphaFoldDB" id="A0A6C0JS42"/>
<proteinExistence type="predicted"/>
<reference evidence="1" key="1">
    <citation type="journal article" date="2020" name="Nature">
        <title>Giant virus diversity and host interactions through global metagenomics.</title>
        <authorList>
            <person name="Schulz F."/>
            <person name="Roux S."/>
            <person name="Paez-Espino D."/>
            <person name="Jungbluth S."/>
            <person name="Walsh D.A."/>
            <person name="Denef V.J."/>
            <person name="McMahon K.D."/>
            <person name="Konstantinidis K.T."/>
            <person name="Eloe-Fadrosh E.A."/>
            <person name="Kyrpides N.C."/>
            <person name="Woyke T."/>
        </authorList>
    </citation>
    <scope>NUCLEOTIDE SEQUENCE</scope>
    <source>
        <strain evidence="1">GVMAG-S-1062768-28</strain>
    </source>
</reference>
<protein>
    <submittedName>
        <fullName evidence="1">Uncharacterized protein</fullName>
    </submittedName>
</protein>
<evidence type="ECO:0000313" key="1">
    <source>
        <dbReference type="EMBL" id="QHU08389.1"/>
    </source>
</evidence>